<dbReference type="EMBL" id="JAGGLL010000005">
    <property type="protein sequence ID" value="MBP2021163.1"/>
    <property type="molecule type" value="Genomic_DNA"/>
</dbReference>
<dbReference type="RefSeq" id="WP_209649374.1">
    <property type="nucleotide sequence ID" value="NZ_JAGGLL010000005.1"/>
</dbReference>
<dbReference type="Proteomes" id="UP001519308">
    <property type="component" value="Unassembled WGS sequence"/>
</dbReference>
<name>A0ABS4K057_9CLOT</name>
<gene>
    <name evidence="1" type="ORF">J2Z44_000950</name>
</gene>
<proteinExistence type="predicted"/>
<organism evidence="1 2">
    <name type="scientific">Clostridium punense</name>
    <dbReference type="NCBI Taxonomy" id="1054297"/>
    <lineage>
        <taxon>Bacteria</taxon>
        <taxon>Bacillati</taxon>
        <taxon>Bacillota</taxon>
        <taxon>Clostridia</taxon>
        <taxon>Eubacteriales</taxon>
        <taxon>Clostridiaceae</taxon>
        <taxon>Clostridium</taxon>
    </lineage>
</organism>
<keyword evidence="2" id="KW-1185">Reference proteome</keyword>
<reference evidence="1 2" key="1">
    <citation type="submission" date="2021-03" db="EMBL/GenBank/DDBJ databases">
        <title>Genomic Encyclopedia of Type Strains, Phase IV (KMG-IV): sequencing the most valuable type-strain genomes for metagenomic binning, comparative biology and taxonomic classification.</title>
        <authorList>
            <person name="Goeker M."/>
        </authorList>
    </citation>
    <scope>NUCLEOTIDE SEQUENCE [LARGE SCALE GENOMIC DNA]</scope>
    <source>
        <strain evidence="1 2">DSM 28650</strain>
    </source>
</reference>
<evidence type="ECO:0000313" key="2">
    <source>
        <dbReference type="Proteomes" id="UP001519308"/>
    </source>
</evidence>
<sequence>MSSKKSLKISLVIISLVIVGLVGSTAYGSVDEYNSKKGKKREQLILENIEISKAMVKDTSVIEDKLTTYQGLNIMKNNIELKNLHINAYNTLVTARKTKTQSDINVARYTINSLPNSIDYIRNGLSAELDAVQNELMTNAYDASVLAQNTKNPEDYATAVSLYEELLTVEYNDGVLQWVREVLGSEINKASVK</sequence>
<accession>A0ABS4K057</accession>
<protein>
    <submittedName>
        <fullName evidence="1">Uncharacterized protein</fullName>
    </submittedName>
</protein>
<evidence type="ECO:0000313" key="1">
    <source>
        <dbReference type="EMBL" id="MBP2021163.1"/>
    </source>
</evidence>
<comment type="caution">
    <text evidence="1">The sequence shown here is derived from an EMBL/GenBank/DDBJ whole genome shotgun (WGS) entry which is preliminary data.</text>
</comment>